<dbReference type="RefSeq" id="WP_063873336.1">
    <property type="nucleotide sequence ID" value="NZ_CAWMRI010000193.1"/>
</dbReference>
<name>A0A161UTH3_NODSP</name>
<dbReference type="OrthoDB" id="5574236at2"/>
<evidence type="ECO:0000313" key="1">
    <source>
        <dbReference type="EMBL" id="KZL49173.1"/>
    </source>
</evidence>
<dbReference type="EMBL" id="LWAJ01000193">
    <property type="protein sequence ID" value="KZL49173.1"/>
    <property type="molecule type" value="Genomic_DNA"/>
</dbReference>
<comment type="caution">
    <text evidence="1">The sequence shown here is derived from an EMBL/GenBank/DDBJ whole genome shotgun (WGS) entry which is preliminary data.</text>
</comment>
<protein>
    <submittedName>
        <fullName evidence="1">Uncharacterized protein</fullName>
    </submittedName>
</protein>
<dbReference type="AlphaFoldDB" id="A0A161UTH3"/>
<reference evidence="1 2" key="1">
    <citation type="submission" date="2016-04" db="EMBL/GenBank/DDBJ databases">
        <title>Draft Genome Assembly of the Bloom-forming Cyanobacterium Nodularia spumigena Strain CENA596 in Shrimp Production Ponds.</title>
        <authorList>
            <person name="Popin R.V."/>
            <person name="Rigonato J."/>
            <person name="Abreu V.A."/>
            <person name="Andreote A.P."/>
            <person name="Silveira S.B."/>
            <person name="Odebrecht C."/>
            <person name="Fiore M.F."/>
        </authorList>
    </citation>
    <scope>NUCLEOTIDE SEQUENCE [LARGE SCALE GENOMIC DNA]</scope>
    <source>
        <strain evidence="1 2">CENA596</strain>
    </source>
</reference>
<sequence length="72" mass="8231">MQYEAIYENGQITWLTEKPRVKSARIMISILEEIPAQPQKRRHPSPVIAGKGTTLGDLVNPIVNEQDWECLK</sequence>
<organism evidence="1 2">
    <name type="scientific">Nodularia spumigena CENA596</name>
    <dbReference type="NCBI Taxonomy" id="1819295"/>
    <lineage>
        <taxon>Bacteria</taxon>
        <taxon>Bacillati</taxon>
        <taxon>Cyanobacteriota</taxon>
        <taxon>Cyanophyceae</taxon>
        <taxon>Nostocales</taxon>
        <taxon>Nodulariaceae</taxon>
        <taxon>Nodularia</taxon>
    </lineage>
</organism>
<proteinExistence type="predicted"/>
<accession>A0A161UTH3</accession>
<dbReference type="Proteomes" id="UP000076555">
    <property type="component" value="Unassembled WGS sequence"/>
</dbReference>
<evidence type="ECO:0000313" key="2">
    <source>
        <dbReference type="Proteomes" id="UP000076555"/>
    </source>
</evidence>
<gene>
    <name evidence="1" type="ORF">A2T98_14255</name>
</gene>